<name>A0A6V7WIN8_MELEN</name>
<dbReference type="GO" id="GO:0005886">
    <property type="term" value="C:plasma membrane"/>
    <property type="evidence" value="ECO:0007669"/>
    <property type="project" value="UniProtKB-SubCell"/>
</dbReference>
<dbReference type="EMBL" id="CAJEWN010000610">
    <property type="protein sequence ID" value="CAD2186871.1"/>
    <property type="molecule type" value="Genomic_DNA"/>
</dbReference>
<evidence type="ECO:0000256" key="12">
    <source>
        <dbReference type="RuleBase" id="RU010713"/>
    </source>
</evidence>
<evidence type="ECO:0000256" key="7">
    <source>
        <dbReference type="ARBA" id="ARBA00022949"/>
    </source>
</evidence>
<evidence type="ECO:0000313" key="13">
    <source>
        <dbReference type="EMBL" id="CAD2186871.1"/>
    </source>
</evidence>
<gene>
    <name evidence="12" type="primary">inx</name>
    <name evidence="13" type="ORF">MENT_LOCUS39408</name>
</gene>
<evidence type="ECO:0000256" key="3">
    <source>
        <dbReference type="ARBA" id="ARBA00022448"/>
    </source>
</evidence>
<comment type="caution">
    <text evidence="12">Lacks conserved residue(s) required for the propagation of feature annotation.</text>
</comment>
<organism evidence="13 14">
    <name type="scientific">Meloidogyne enterolobii</name>
    <name type="common">Root-knot nematode worm</name>
    <name type="synonym">Meloidogyne mayaguensis</name>
    <dbReference type="NCBI Taxonomy" id="390850"/>
    <lineage>
        <taxon>Eukaryota</taxon>
        <taxon>Metazoa</taxon>
        <taxon>Ecdysozoa</taxon>
        <taxon>Nematoda</taxon>
        <taxon>Chromadorea</taxon>
        <taxon>Rhabditida</taxon>
        <taxon>Tylenchina</taxon>
        <taxon>Tylenchomorpha</taxon>
        <taxon>Tylenchoidea</taxon>
        <taxon>Meloidogynidae</taxon>
        <taxon>Meloidogyninae</taxon>
        <taxon>Meloidogyne</taxon>
    </lineage>
</organism>
<comment type="subcellular location">
    <subcellularLocation>
        <location evidence="1">Cell junction</location>
        <location evidence="1">Gap junction</location>
    </subcellularLocation>
    <subcellularLocation>
        <location evidence="2 12">Cell membrane</location>
        <topology evidence="2 12">Multi-pass membrane protein</topology>
    </subcellularLocation>
</comment>
<feature type="transmembrane region" description="Helical" evidence="12">
    <location>
        <begin position="140"/>
        <end position="162"/>
    </location>
</feature>
<reference evidence="13 14" key="1">
    <citation type="submission" date="2020-08" db="EMBL/GenBank/DDBJ databases">
        <authorList>
            <person name="Koutsovoulos G."/>
            <person name="Danchin GJ E."/>
        </authorList>
    </citation>
    <scope>NUCLEOTIDE SEQUENCE [LARGE SCALE GENOMIC DNA]</scope>
</reference>
<dbReference type="PROSITE" id="PS51013">
    <property type="entry name" value="PANNEXIN"/>
    <property type="match status" value="1"/>
</dbReference>
<comment type="similarity">
    <text evidence="12">Belongs to the pannexin family.</text>
</comment>
<sequence>MLTKLLSSFYSCSAAVTGTEPLSRTAAVATAGATTDMFFQATLARTFISTLKLRGDDDVVDRLNYYYTPIMLAIACLVVSAKQFGGSPIECWVNPHSRESMEEYIEAFCWIQNTYWVPMYEHIPDSHETREGQQIGYYQWVPFILIAQALAFSLPCILWRLLNWQNGTNIHHLISAAEGARTVLDQNEREKVFHALALTFTEMIDLRETEYCPHPAASIFTRFRPTRLLKGQLISCLYLFIKCFYTANILLQFSLLNAALKSDEYLFYGFQVISDLFEGKAWTKVTLCDFEVRYLANLNRYTVQCALLINIINEKVFTFFWLWYCLLLCITTCSTLFWLTNILLHAAKVDYILRFMQIAENSCQFNNSNIQSTLFPQRARIAEEEGDYLIEGGGHSFVPFRVPNQHGIDKFVDDFLKSDGLFILRMIANHAGELAVVGIVKHLWNIFSSRQFNYRPFIFQNEINNHLEEEKQQIIFPPHQTTTYRTTLNVPPKYSNTLINKQSKGILGINSLLGRRRLKNNNVRERRSTEADIFGNKNSLSSALIEIGAKKSF</sequence>
<dbReference type="GO" id="GO:0005243">
    <property type="term" value="F:gap junction channel activity"/>
    <property type="evidence" value="ECO:0007669"/>
    <property type="project" value="TreeGrafter"/>
</dbReference>
<protein>
    <recommendedName>
        <fullName evidence="12">Innexin</fullName>
    </recommendedName>
</protein>
<feature type="transmembrane region" description="Helical" evidence="12">
    <location>
        <begin position="237"/>
        <end position="260"/>
    </location>
</feature>
<keyword evidence="3 12" id="KW-0813">Transport</keyword>
<evidence type="ECO:0000256" key="6">
    <source>
        <dbReference type="ARBA" id="ARBA00022868"/>
    </source>
</evidence>
<dbReference type="InterPro" id="IPR000990">
    <property type="entry name" value="Innexin"/>
</dbReference>
<evidence type="ECO:0000256" key="5">
    <source>
        <dbReference type="ARBA" id="ARBA00022692"/>
    </source>
</evidence>
<feature type="transmembrane region" description="Helical" evidence="12">
    <location>
        <begin position="321"/>
        <end position="344"/>
    </location>
</feature>
<dbReference type="OrthoDB" id="5867527at2759"/>
<accession>A0A6V7WIN8</accession>
<dbReference type="Pfam" id="PF00876">
    <property type="entry name" value="Innexin"/>
    <property type="match status" value="1"/>
</dbReference>
<dbReference type="GO" id="GO:0034220">
    <property type="term" value="P:monoatomic ion transmembrane transport"/>
    <property type="evidence" value="ECO:0007669"/>
    <property type="project" value="UniProtKB-KW"/>
</dbReference>
<dbReference type="GO" id="GO:0005921">
    <property type="term" value="C:gap junction"/>
    <property type="evidence" value="ECO:0007669"/>
    <property type="project" value="UniProtKB-SubCell"/>
</dbReference>
<dbReference type="AlphaFoldDB" id="A0A6V7WIN8"/>
<evidence type="ECO:0000256" key="9">
    <source>
        <dbReference type="ARBA" id="ARBA00023065"/>
    </source>
</evidence>
<keyword evidence="11 12" id="KW-0407">Ion channel</keyword>
<keyword evidence="7" id="KW-0965">Cell junction</keyword>
<evidence type="ECO:0000256" key="1">
    <source>
        <dbReference type="ARBA" id="ARBA00004610"/>
    </source>
</evidence>
<dbReference type="PANTHER" id="PTHR11893:SF24">
    <property type="entry name" value="INNEXIN-19"/>
    <property type="match status" value="1"/>
</dbReference>
<keyword evidence="9 12" id="KW-0406">Ion transport</keyword>
<proteinExistence type="inferred from homology"/>
<evidence type="ECO:0000256" key="11">
    <source>
        <dbReference type="ARBA" id="ARBA00023303"/>
    </source>
</evidence>
<dbReference type="PANTHER" id="PTHR11893">
    <property type="entry name" value="INNEXIN"/>
    <property type="match status" value="1"/>
</dbReference>
<keyword evidence="4" id="KW-1003">Cell membrane</keyword>
<keyword evidence="8 12" id="KW-1133">Transmembrane helix</keyword>
<dbReference type="Proteomes" id="UP000580250">
    <property type="component" value="Unassembled WGS sequence"/>
</dbReference>
<keyword evidence="5 12" id="KW-0812">Transmembrane</keyword>
<keyword evidence="6" id="KW-0303">Gap junction</keyword>
<comment type="function">
    <text evidence="12">Structural component of the gap junctions.</text>
</comment>
<evidence type="ECO:0000313" key="14">
    <source>
        <dbReference type="Proteomes" id="UP000580250"/>
    </source>
</evidence>
<evidence type="ECO:0000256" key="2">
    <source>
        <dbReference type="ARBA" id="ARBA00004651"/>
    </source>
</evidence>
<keyword evidence="10 12" id="KW-0472">Membrane</keyword>
<dbReference type="PRINTS" id="PR01262">
    <property type="entry name" value="INNEXIN"/>
</dbReference>
<comment type="caution">
    <text evidence="13">The sequence shown here is derived from an EMBL/GenBank/DDBJ whole genome shotgun (WGS) entry which is preliminary data.</text>
</comment>
<evidence type="ECO:0000256" key="8">
    <source>
        <dbReference type="ARBA" id="ARBA00022989"/>
    </source>
</evidence>
<evidence type="ECO:0000256" key="10">
    <source>
        <dbReference type="ARBA" id="ARBA00023136"/>
    </source>
</evidence>
<evidence type="ECO:0000256" key="4">
    <source>
        <dbReference type="ARBA" id="ARBA00022475"/>
    </source>
</evidence>